<dbReference type="InterPro" id="IPR000182">
    <property type="entry name" value="GNAT_dom"/>
</dbReference>
<keyword evidence="2" id="KW-0012">Acyltransferase</keyword>
<accession>A0ABW2IKT6</accession>
<dbReference type="RefSeq" id="WP_382166669.1">
    <property type="nucleotide sequence ID" value="NZ_JBHTBR010000004.1"/>
</dbReference>
<keyword evidence="2" id="KW-0808">Transferase</keyword>
<name>A0ABW2IKT6_9PROT</name>
<comment type="caution">
    <text evidence="2">The sequence shown here is derived from an EMBL/GenBank/DDBJ whole genome shotgun (WGS) entry which is preliminary data.</text>
</comment>
<organism evidence="2 3">
    <name type="scientific">Hirschia litorea</name>
    <dbReference type="NCBI Taxonomy" id="1199156"/>
    <lineage>
        <taxon>Bacteria</taxon>
        <taxon>Pseudomonadati</taxon>
        <taxon>Pseudomonadota</taxon>
        <taxon>Alphaproteobacteria</taxon>
        <taxon>Hyphomonadales</taxon>
        <taxon>Hyphomonadaceae</taxon>
        <taxon>Hirschia</taxon>
    </lineage>
</organism>
<keyword evidence="3" id="KW-1185">Reference proteome</keyword>
<dbReference type="PROSITE" id="PS51186">
    <property type="entry name" value="GNAT"/>
    <property type="match status" value="1"/>
</dbReference>
<proteinExistence type="predicted"/>
<protein>
    <submittedName>
        <fullName evidence="2">GNAT family N-acetyltransferase</fullName>
        <ecNumber evidence="2">2.3.-.-</ecNumber>
    </submittedName>
</protein>
<dbReference type="SUPFAM" id="SSF55729">
    <property type="entry name" value="Acyl-CoA N-acyltransferases (Nat)"/>
    <property type="match status" value="1"/>
</dbReference>
<dbReference type="Proteomes" id="UP001596492">
    <property type="component" value="Unassembled WGS sequence"/>
</dbReference>
<sequence length="165" mass="18527">MPTALNIRPATPDDHDRMWEILEPVISAGETYTVPRDWTKEQALNYWCSDNKHTFVAQCGEDILGTYYLRQNGMGGLSHIANCGYITGYKARGRGVASQMCEHSLKKAVELGYKAMQFNCVVSTNEGAVRLWHRWGFDTVGTLPKAFNHPTKGMVDAHVMFKSLV</sequence>
<dbReference type="Gene3D" id="3.40.630.30">
    <property type="match status" value="1"/>
</dbReference>
<evidence type="ECO:0000259" key="1">
    <source>
        <dbReference type="PROSITE" id="PS51186"/>
    </source>
</evidence>
<dbReference type="PANTHER" id="PTHR43138">
    <property type="entry name" value="ACETYLTRANSFERASE, GNAT FAMILY"/>
    <property type="match status" value="1"/>
</dbReference>
<feature type="domain" description="N-acetyltransferase" evidence="1">
    <location>
        <begin position="5"/>
        <end position="165"/>
    </location>
</feature>
<reference evidence="3" key="1">
    <citation type="journal article" date="2019" name="Int. J. Syst. Evol. Microbiol.">
        <title>The Global Catalogue of Microorganisms (GCM) 10K type strain sequencing project: providing services to taxonomists for standard genome sequencing and annotation.</title>
        <authorList>
            <consortium name="The Broad Institute Genomics Platform"/>
            <consortium name="The Broad Institute Genome Sequencing Center for Infectious Disease"/>
            <person name="Wu L."/>
            <person name="Ma J."/>
        </authorList>
    </citation>
    <scope>NUCLEOTIDE SEQUENCE [LARGE SCALE GENOMIC DNA]</scope>
    <source>
        <strain evidence="3">CCUG 51308</strain>
    </source>
</reference>
<dbReference type="CDD" id="cd04301">
    <property type="entry name" value="NAT_SF"/>
    <property type="match status" value="1"/>
</dbReference>
<dbReference type="PANTHER" id="PTHR43138:SF1">
    <property type="entry name" value="N-ACETYLTRANSFERASE ACA1"/>
    <property type="match status" value="1"/>
</dbReference>
<dbReference type="EC" id="2.3.-.-" evidence="2"/>
<gene>
    <name evidence="2" type="ORF">ACFQS8_07425</name>
</gene>
<dbReference type="EMBL" id="JBHTBR010000004">
    <property type="protein sequence ID" value="MFC7291440.1"/>
    <property type="molecule type" value="Genomic_DNA"/>
</dbReference>
<evidence type="ECO:0000313" key="2">
    <source>
        <dbReference type="EMBL" id="MFC7291440.1"/>
    </source>
</evidence>
<dbReference type="InterPro" id="IPR016181">
    <property type="entry name" value="Acyl_CoA_acyltransferase"/>
</dbReference>
<dbReference type="InterPro" id="IPR052742">
    <property type="entry name" value="Mito_N-acetyltransferase"/>
</dbReference>
<dbReference type="GO" id="GO:0016746">
    <property type="term" value="F:acyltransferase activity"/>
    <property type="evidence" value="ECO:0007669"/>
    <property type="project" value="UniProtKB-KW"/>
</dbReference>
<dbReference type="Pfam" id="PF00583">
    <property type="entry name" value="Acetyltransf_1"/>
    <property type="match status" value="1"/>
</dbReference>
<evidence type="ECO:0000313" key="3">
    <source>
        <dbReference type="Proteomes" id="UP001596492"/>
    </source>
</evidence>